<dbReference type="InterPro" id="IPR010793">
    <property type="entry name" value="Ribosomal_mL37/mL65"/>
</dbReference>
<sequence>MEASLYHKICTRKSFRVQLDTHISQNSVSFTTPAENGLNKTTIIIFDYFVEAVRERRSVELSSSRRLASTIKSATGTLRGTKLPGLKHEINENSGFDCSKCKICLFADCKIFHKMRLTTVLCKQHIGRMFKRHWRLQRKRVPIVTGAESAMEARGIPVCDATDIIEEKREFVPVEVVEHLVPRPVPRDHTHPFYHKRICHMYRDHNVLLKGLDQGKALTKTVEVKTGLPMEIENLVGAQHLPDQDMLVQRCIMKSHVFDAMQVKLPKIRDPQRPAWNFPRVYGITDKRRNVLLSSKLIQLCEFACANGTNAVSSRALVQDGTVFVPLEKDGDLIQLELTADFLLNSATPLPAFADTDQVQKTRDIPLPDLYPIKHTITLEKENVYEIKHVFPVLQGSRFPHIHTAVFHYNETEVKNIYETPVTEEQVLGRTLLKAFAVAAAHAQQRFGVDVKDLPEPVTLQCVQTDGRLFHFAVLQLNTLDLDGVEGKKNIFWMLPRIPLFSSCMYMKGKPVLEGYNREVFSRLLAFCSNGLQSHL</sequence>
<dbReference type="GO" id="GO:1990904">
    <property type="term" value="C:ribonucleoprotein complex"/>
    <property type="evidence" value="ECO:0007669"/>
    <property type="project" value="UniProtKB-KW"/>
</dbReference>
<dbReference type="GO" id="GO:0005840">
    <property type="term" value="C:ribosome"/>
    <property type="evidence" value="ECO:0007669"/>
    <property type="project" value="UniProtKB-KW"/>
</dbReference>
<evidence type="ECO:0000256" key="8">
    <source>
        <dbReference type="ARBA" id="ARBA00041617"/>
    </source>
</evidence>
<dbReference type="InterPro" id="IPR052482">
    <property type="entry name" value="mtLSU_mL37"/>
</dbReference>
<comment type="caution">
    <text evidence="9">The sequence shown here is derived from an EMBL/GenBank/DDBJ whole genome shotgun (WGS) entry which is preliminary data.</text>
</comment>
<evidence type="ECO:0000256" key="6">
    <source>
        <dbReference type="ARBA" id="ARBA00037985"/>
    </source>
</evidence>
<evidence type="ECO:0000256" key="4">
    <source>
        <dbReference type="ARBA" id="ARBA00023128"/>
    </source>
</evidence>
<proteinExistence type="inferred from homology"/>
<dbReference type="Pfam" id="PF07147">
    <property type="entry name" value="PDCD9"/>
    <property type="match status" value="1"/>
</dbReference>
<comment type="similarity">
    <text evidence="6">Belongs to the mitochondrion-specific ribosomal protein mL37 family.</text>
</comment>
<evidence type="ECO:0000313" key="9">
    <source>
        <dbReference type="EMBL" id="GFG38983.1"/>
    </source>
</evidence>
<evidence type="ECO:0000256" key="3">
    <source>
        <dbReference type="ARBA" id="ARBA00022980"/>
    </source>
</evidence>
<evidence type="ECO:0000256" key="1">
    <source>
        <dbReference type="ARBA" id="ARBA00004173"/>
    </source>
</evidence>
<dbReference type="PANTHER" id="PTHR15889:SF2">
    <property type="entry name" value="LARGE RIBOSOMAL SUBUNIT PROTEIN ML37"/>
    <property type="match status" value="1"/>
</dbReference>
<dbReference type="InParanoid" id="A0A6L2Q277"/>
<dbReference type="EMBL" id="BLKM01000841">
    <property type="protein sequence ID" value="GFG38983.1"/>
    <property type="molecule type" value="Genomic_DNA"/>
</dbReference>
<keyword evidence="4" id="KW-0496">Mitochondrion</keyword>
<accession>A0A6L2Q277</accession>
<dbReference type="PANTHER" id="PTHR15889">
    <property type="entry name" value="MITOCHONDRIAL RIBOSOMAL PROTEIN L37"/>
    <property type="match status" value="1"/>
</dbReference>
<evidence type="ECO:0000256" key="7">
    <source>
        <dbReference type="ARBA" id="ARBA00039442"/>
    </source>
</evidence>
<dbReference type="OrthoDB" id="5835618at2759"/>
<gene>
    <name evidence="9" type="ORF">Cfor_08006</name>
</gene>
<evidence type="ECO:0000256" key="2">
    <source>
        <dbReference type="ARBA" id="ARBA00022946"/>
    </source>
</evidence>
<keyword evidence="5" id="KW-0687">Ribonucleoprotein</keyword>
<keyword evidence="2" id="KW-0809">Transit peptide</keyword>
<reference evidence="10" key="1">
    <citation type="submission" date="2020-01" db="EMBL/GenBank/DDBJ databases">
        <title>Draft genome sequence of the Termite Coptotermes fromosanus.</title>
        <authorList>
            <person name="Itakura S."/>
            <person name="Yosikawa Y."/>
            <person name="Umezawa K."/>
        </authorList>
    </citation>
    <scope>NUCLEOTIDE SEQUENCE [LARGE SCALE GENOMIC DNA]</scope>
</reference>
<evidence type="ECO:0000256" key="5">
    <source>
        <dbReference type="ARBA" id="ARBA00023274"/>
    </source>
</evidence>
<dbReference type="AlphaFoldDB" id="A0A6L2Q277"/>
<dbReference type="GO" id="GO:0005739">
    <property type="term" value="C:mitochondrion"/>
    <property type="evidence" value="ECO:0007669"/>
    <property type="project" value="UniProtKB-SubCell"/>
</dbReference>
<name>A0A6L2Q277_COPFO</name>
<comment type="subcellular location">
    <subcellularLocation>
        <location evidence="1">Mitochondrion</location>
    </subcellularLocation>
</comment>
<keyword evidence="3" id="KW-0689">Ribosomal protein</keyword>
<organism evidence="9 10">
    <name type="scientific">Coptotermes formosanus</name>
    <name type="common">Formosan subterranean termite</name>
    <dbReference type="NCBI Taxonomy" id="36987"/>
    <lineage>
        <taxon>Eukaryota</taxon>
        <taxon>Metazoa</taxon>
        <taxon>Ecdysozoa</taxon>
        <taxon>Arthropoda</taxon>
        <taxon>Hexapoda</taxon>
        <taxon>Insecta</taxon>
        <taxon>Pterygota</taxon>
        <taxon>Neoptera</taxon>
        <taxon>Polyneoptera</taxon>
        <taxon>Dictyoptera</taxon>
        <taxon>Blattodea</taxon>
        <taxon>Blattoidea</taxon>
        <taxon>Termitoidae</taxon>
        <taxon>Rhinotermitidae</taxon>
        <taxon>Coptotermes</taxon>
    </lineage>
</organism>
<dbReference type="GO" id="GO:0003735">
    <property type="term" value="F:structural constituent of ribosome"/>
    <property type="evidence" value="ECO:0007669"/>
    <property type="project" value="InterPro"/>
</dbReference>
<keyword evidence="10" id="KW-1185">Reference proteome</keyword>
<evidence type="ECO:0000313" key="10">
    <source>
        <dbReference type="Proteomes" id="UP000502823"/>
    </source>
</evidence>
<dbReference type="FunCoup" id="A0A6L2Q277">
    <property type="interactions" value="581"/>
</dbReference>
<protein>
    <recommendedName>
        <fullName evidence="7">Large ribosomal subunit protein mL37</fullName>
    </recommendedName>
    <alternativeName>
        <fullName evidence="8">39S ribosomal protein L37, mitochondrial</fullName>
    </alternativeName>
</protein>
<dbReference type="GO" id="GO:0006412">
    <property type="term" value="P:translation"/>
    <property type="evidence" value="ECO:0007669"/>
    <property type="project" value="InterPro"/>
</dbReference>
<dbReference type="Proteomes" id="UP000502823">
    <property type="component" value="Unassembled WGS sequence"/>
</dbReference>